<comment type="caution">
    <text evidence="1">The sequence shown here is derived from an EMBL/GenBank/DDBJ whole genome shotgun (WGS) entry which is preliminary data.</text>
</comment>
<evidence type="ECO:0000313" key="2">
    <source>
        <dbReference type="Proteomes" id="UP000027936"/>
    </source>
</evidence>
<evidence type="ECO:0008006" key="3">
    <source>
        <dbReference type="Google" id="ProtNLM"/>
    </source>
</evidence>
<dbReference type="InterPro" id="IPR012452">
    <property type="entry name" value="DUF1657"/>
</dbReference>
<dbReference type="AlphaFoldDB" id="A0A072NMX9"/>
<evidence type="ECO:0000313" key="1">
    <source>
        <dbReference type="EMBL" id="KEF38273.1"/>
    </source>
</evidence>
<dbReference type="PATRIC" id="fig|1348973.3.peg.2228"/>
<sequence length="68" mass="7842">MTVAAQVKQCKFTLQGIEQGLLNLSTRTQEDEARKILNEAKDTLNEVMMDLDKRVEQLEMEEPQYKGL</sequence>
<dbReference type="Pfam" id="PF07870">
    <property type="entry name" value="DUF1657"/>
    <property type="match status" value="1"/>
</dbReference>
<dbReference type="Proteomes" id="UP000027936">
    <property type="component" value="Unassembled WGS sequence"/>
</dbReference>
<accession>A0A072NMX9</accession>
<protein>
    <recommendedName>
        <fullName evidence="3">DUF1657 domain-containing protein</fullName>
    </recommendedName>
</protein>
<dbReference type="EMBL" id="JJRY01000008">
    <property type="protein sequence ID" value="KEF38273.1"/>
    <property type="molecule type" value="Genomic_DNA"/>
</dbReference>
<organism evidence="1 2">
    <name type="scientific">Schinkia azotoformans MEV2011</name>
    <dbReference type="NCBI Taxonomy" id="1348973"/>
    <lineage>
        <taxon>Bacteria</taxon>
        <taxon>Bacillati</taxon>
        <taxon>Bacillota</taxon>
        <taxon>Bacilli</taxon>
        <taxon>Bacillales</taxon>
        <taxon>Bacillaceae</taxon>
        <taxon>Calidifontibacillus/Schinkia group</taxon>
        <taxon>Schinkia</taxon>
    </lineage>
</organism>
<dbReference type="OrthoDB" id="1684731at2"/>
<name>A0A072NMX9_SCHAZ</name>
<proteinExistence type="predicted"/>
<reference evidence="1 2" key="1">
    <citation type="submission" date="2014-04" db="EMBL/GenBank/DDBJ databases">
        <title>Draft genome sequence of Bacillus azotoformans MEV2011, a (co-) denitrifying strain unable to grow in the presence of oxygen.</title>
        <authorList>
            <person name="Nielsen M."/>
            <person name="Schreiber L."/>
            <person name="Finster K."/>
            <person name="Schramm A."/>
        </authorList>
    </citation>
    <scope>NUCLEOTIDE SEQUENCE [LARGE SCALE GENOMIC DNA]</scope>
    <source>
        <strain evidence="1 2">MEV2011</strain>
    </source>
</reference>
<dbReference type="RefSeq" id="WP_004431654.1">
    <property type="nucleotide sequence ID" value="NZ_JJRY01000008.1"/>
</dbReference>
<gene>
    <name evidence="1" type="ORF">M670_02313</name>
</gene>